<dbReference type="PROSITE" id="PS50006">
    <property type="entry name" value="FHA_DOMAIN"/>
    <property type="match status" value="1"/>
</dbReference>
<dbReference type="EMBL" id="CP144546">
    <property type="protein sequence ID" value="WVW85368.1"/>
    <property type="molecule type" value="Genomic_DNA"/>
</dbReference>
<dbReference type="Pfam" id="PF17123">
    <property type="entry name" value="zf-RING_11"/>
    <property type="match status" value="1"/>
</dbReference>
<dbReference type="GO" id="GO:0061630">
    <property type="term" value="F:ubiquitin protein ligase activity"/>
    <property type="evidence" value="ECO:0007669"/>
    <property type="project" value="TreeGrafter"/>
</dbReference>
<reference evidence="10" key="1">
    <citation type="submission" date="2013-07" db="EMBL/GenBank/DDBJ databases">
        <title>The Genome Sequence of Cryptococcus bestiolae CBS10118.</title>
        <authorList>
            <consortium name="The Broad Institute Genome Sequencing Platform"/>
            <person name="Cuomo C."/>
            <person name="Litvintseva A."/>
            <person name="Chen Y."/>
            <person name="Heitman J."/>
            <person name="Sun S."/>
            <person name="Springer D."/>
            <person name="Dromer F."/>
            <person name="Young S.K."/>
            <person name="Zeng Q."/>
            <person name="Gargeya S."/>
            <person name="Fitzgerald M."/>
            <person name="Abouelleil A."/>
            <person name="Alvarado L."/>
            <person name="Berlin A.M."/>
            <person name="Chapman S.B."/>
            <person name="Dewar J."/>
            <person name="Goldberg J."/>
            <person name="Griggs A."/>
            <person name="Gujja S."/>
            <person name="Hansen M."/>
            <person name="Howarth C."/>
            <person name="Imamovic A."/>
            <person name="Larimer J."/>
            <person name="McCowan C."/>
            <person name="Murphy C."/>
            <person name="Pearson M."/>
            <person name="Priest M."/>
            <person name="Roberts A."/>
            <person name="Saif S."/>
            <person name="Shea T."/>
            <person name="Sykes S."/>
            <person name="Wortman J."/>
            <person name="Nusbaum C."/>
            <person name="Birren B."/>
        </authorList>
    </citation>
    <scope>NUCLEOTIDE SEQUENCE [LARGE SCALE GENOMIC DNA]</scope>
    <source>
        <strain evidence="10">CBS 10118</strain>
    </source>
</reference>
<dbReference type="STRING" id="1296100.A0A1B9FYM2"/>
<dbReference type="PANTHER" id="PTHR15067">
    <property type="entry name" value="E3 UBIQUITIN-PROTEIN LIGASE RNF8"/>
    <property type="match status" value="1"/>
</dbReference>
<dbReference type="SMART" id="SM00240">
    <property type="entry name" value="FHA"/>
    <property type="match status" value="1"/>
</dbReference>
<reference evidence="11" key="4">
    <citation type="submission" date="2024-02" db="EMBL/GenBank/DDBJ databases">
        <title>Comparative genomics of Cryptococcus and Kwoniella reveals pathogenesis evolution and contrasting modes of karyotype evolution via chromosome fusion or intercentromeric recombination.</title>
        <authorList>
            <person name="Coelho M.A."/>
            <person name="David-Palma M."/>
            <person name="Shea T."/>
            <person name="Bowers K."/>
            <person name="McGinley-Smith S."/>
            <person name="Mohammad A.W."/>
            <person name="Gnirke A."/>
            <person name="Yurkov A.M."/>
            <person name="Nowrousian M."/>
            <person name="Sun S."/>
            <person name="Cuomo C.A."/>
            <person name="Heitman J."/>
        </authorList>
    </citation>
    <scope>NUCLEOTIDE SEQUENCE</scope>
    <source>
        <strain evidence="11">CBS 10118</strain>
    </source>
</reference>
<name>A0A1B9FYM2_9TREE</name>
<dbReference type="GO" id="GO:0016567">
    <property type="term" value="P:protein ubiquitination"/>
    <property type="evidence" value="ECO:0007669"/>
    <property type="project" value="TreeGrafter"/>
</dbReference>
<feature type="region of interest" description="Disordered" evidence="7">
    <location>
        <begin position="139"/>
        <end position="163"/>
    </location>
</feature>
<dbReference type="GO" id="GO:0000151">
    <property type="term" value="C:ubiquitin ligase complex"/>
    <property type="evidence" value="ECO:0007669"/>
    <property type="project" value="TreeGrafter"/>
</dbReference>
<dbReference type="GO" id="GO:0008270">
    <property type="term" value="F:zinc ion binding"/>
    <property type="evidence" value="ECO:0007669"/>
    <property type="project" value="UniProtKB-KW"/>
</dbReference>
<reference evidence="11" key="2">
    <citation type="submission" date="2013-07" db="EMBL/GenBank/DDBJ databases">
        <authorList>
            <consortium name="The Broad Institute Genome Sequencing Platform"/>
            <person name="Cuomo C."/>
            <person name="Litvintseva A."/>
            <person name="Chen Y."/>
            <person name="Heitman J."/>
            <person name="Sun S."/>
            <person name="Springer D."/>
            <person name="Dromer F."/>
            <person name="Young S.K."/>
            <person name="Zeng Q."/>
            <person name="Gargeya S."/>
            <person name="Fitzgerald M."/>
            <person name="Abouelleil A."/>
            <person name="Alvarado L."/>
            <person name="Berlin A.M."/>
            <person name="Chapman S.B."/>
            <person name="Dewar J."/>
            <person name="Goldberg J."/>
            <person name="Griggs A."/>
            <person name="Gujja S."/>
            <person name="Hansen M."/>
            <person name="Howarth C."/>
            <person name="Imamovic A."/>
            <person name="Larimer J."/>
            <person name="McCowan C."/>
            <person name="Murphy C."/>
            <person name="Pearson M."/>
            <person name="Priest M."/>
            <person name="Roberts A."/>
            <person name="Saif S."/>
            <person name="Shea T."/>
            <person name="Sykes S."/>
            <person name="Wortman J."/>
            <person name="Nusbaum C."/>
            <person name="Birren B."/>
        </authorList>
    </citation>
    <scope>NUCLEOTIDE SEQUENCE</scope>
    <source>
        <strain evidence="11">CBS 10118</strain>
    </source>
</reference>
<evidence type="ECO:0000313" key="10">
    <source>
        <dbReference type="EMBL" id="OCF23869.1"/>
    </source>
</evidence>
<dbReference type="PANTHER" id="PTHR15067:SF7">
    <property type="entry name" value="E3 UBIQUITIN-PROTEIN LIGASE DMA1-RELATED"/>
    <property type="match status" value="1"/>
</dbReference>
<evidence type="ECO:0000256" key="6">
    <source>
        <dbReference type="PROSITE-ProRule" id="PRU00175"/>
    </source>
</evidence>
<keyword evidence="3 6" id="KW-0863">Zinc-finger</keyword>
<dbReference type="EMBL" id="KI894023">
    <property type="protein sequence ID" value="OCF23869.1"/>
    <property type="molecule type" value="Genomic_DNA"/>
</dbReference>
<dbReference type="VEuPathDB" id="FungiDB:I302_06854"/>
<evidence type="ECO:0000256" key="3">
    <source>
        <dbReference type="ARBA" id="ARBA00022771"/>
    </source>
</evidence>
<dbReference type="PROSITE" id="PS50089">
    <property type="entry name" value="ZF_RING_2"/>
    <property type="match status" value="1"/>
</dbReference>
<evidence type="ECO:0008006" key="13">
    <source>
        <dbReference type="Google" id="ProtNLM"/>
    </source>
</evidence>
<evidence type="ECO:0000313" key="11">
    <source>
        <dbReference type="EMBL" id="WVW85368.1"/>
    </source>
</evidence>
<dbReference type="RefSeq" id="XP_019044939.1">
    <property type="nucleotide sequence ID" value="XM_019193462.1"/>
</dbReference>
<keyword evidence="4" id="KW-0833">Ubl conjugation pathway</keyword>
<dbReference type="InterPro" id="IPR008984">
    <property type="entry name" value="SMAD_FHA_dom_sf"/>
</dbReference>
<feature type="domain" description="FHA" evidence="8">
    <location>
        <begin position="160"/>
        <end position="234"/>
    </location>
</feature>
<feature type="domain" description="RING-type" evidence="9">
    <location>
        <begin position="322"/>
        <end position="366"/>
    </location>
</feature>
<accession>A0A1B9FYM2</accession>
<feature type="region of interest" description="Disordered" evidence="7">
    <location>
        <begin position="397"/>
        <end position="431"/>
    </location>
</feature>
<feature type="compositionally biased region" description="Low complexity" evidence="7">
    <location>
        <begin position="54"/>
        <end position="70"/>
    </location>
</feature>
<evidence type="ECO:0000259" key="9">
    <source>
        <dbReference type="PROSITE" id="PS50089"/>
    </source>
</evidence>
<evidence type="ECO:0000256" key="1">
    <source>
        <dbReference type="ARBA" id="ARBA00022679"/>
    </source>
</evidence>
<dbReference type="InterPro" id="IPR013083">
    <property type="entry name" value="Znf_RING/FYVE/PHD"/>
</dbReference>
<proteinExistence type="predicted"/>
<evidence type="ECO:0000259" key="8">
    <source>
        <dbReference type="PROSITE" id="PS50006"/>
    </source>
</evidence>
<dbReference type="SUPFAM" id="SSF49879">
    <property type="entry name" value="SMAD/FHA domain"/>
    <property type="match status" value="1"/>
</dbReference>
<keyword evidence="1" id="KW-0808">Transferase</keyword>
<gene>
    <name evidence="10" type="ORF">I302_06854</name>
    <name evidence="11" type="ORF">I302_107406</name>
</gene>
<dbReference type="Gene3D" id="3.30.40.10">
    <property type="entry name" value="Zinc/RING finger domain, C3HC4 (zinc finger)"/>
    <property type="match status" value="1"/>
</dbReference>
<sequence>MPNPPHPHHNPFRVPHLPEWLEEEGNDLTRFMHFHLTPPSDSPRVPGPAPGPGPSTSTTTAPPASSNPNAKTYRIRLVPHLESTRSLAFDPVIRELLPIIVPPGVLPAIAAQSVSAAGPQVNGRPPALLLKIGRFTDKSNNNNNNNLPVPGGNASAGGSATVGPNSRAGGVGGGGGSAHLTIAGGGGDLTSGKVAFKSKVVSRGHAEIWCEEGGKFYIRDTSSSSGTFLNHIRLSSPNTDSRPTMLNDGDILQLGVDYQGGIEEMFRCVKIRVEIGREWQSGANEFNTNALKQLKALGGATDTKDKEKGTPSKKAKASVTDCCICLFSVTVCQSLFIAPCSHVFHYKCIRPLLLQHHPGFSCPLCRTFANLEEDVETEDAWEIASRRASIISRRPSNHSIRIPNSSSQVEPSGPTGEPSTNIGLGGTSTASVNDLLSTESEETGGEGMIGSSALARQTTAVATAQEQQDVEMDLPDAVLEEPEGEGDMEVENGRSIPIAESESDSGGNNGFGGLQDVATPMNEHFLSTLAIDNIGNGIAQRLDLADELVNTPTTATGSGHGNANEDGEARSGMYT</sequence>
<feature type="compositionally biased region" description="Polar residues" evidence="7">
    <location>
        <begin position="397"/>
        <end position="410"/>
    </location>
</feature>
<keyword evidence="5" id="KW-0862">Zinc</keyword>
<protein>
    <recommendedName>
        <fullName evidence="13">Cytoplasmic protein</fullName>
    </recommendedName>
</protein>
<dbReference type="GeneID" id="30211253"/>
<dbReference type="Pfam" id="PF00498">
    <property type="entry name" value="FHA"/>
    <property type="match status" value="1"/>
</dbReference>
<evidence type="ECO:0000256" key="5">
    <source>
        <dbReference type="ARBA" id="ARBA00022833"/>
    </source>
</evidence>
<dbReference type="GO" id="GO:0006511">
    <property type="term" value="P:ubiquitin-dependent protein catabolic process"/>
    <property type="evidence" value="ECO:0007669"/>
    <property type="project" value="TreeGrafter"/>
</dbReference>
<dbReference type="Gene3D" id="2.60.200.20">
    <property type="match status" value="1"/>
</dbReference>
<dbReference type="SUPFAM" id="SSF57850">
    <property type="entry name" value="RING/U-box"/>
    <property type="match status" value="1"/>
</dbReference>
<dbReference type="GO" id="GO:0005829">
    <property type="term" value="C:cytosol"/>
    <property type="evidence" value="ECO:0007669"/>
    <property type="project" value="TreeGrafter"/>
</dbReference>
<organism evidence="10">
    <name type="scientific">Kwoniella bestiolae CBS 10118</name>
    <dbReference type="NCBI Taxonomy" id="1296100"/>
    <lineage>
        <taxon>Eukaryota</taxon>
        <taxon>Fungi</taxon>
        <taxon>Dikarya</taxon>
        <taxon>Basidiomycota</taxon>
        <taxon>Agaricomycotina</taxon>
        <taxon>Tremellomycetes</taxon>
        <taxon>Tremellales</taxon>
        <taxon>Cryptococcaceae</taxon>
        <taxon>Kwoniella</taxon>
    </lineage>
</organism>
<evidence type="ECO:0000256" key="4">
    <source>
        <dbReference type="ARBA" id="ARBA00022786"/>
    </source>
</evidence>
<evidence type="ECO:0000313" key="12">
    <source>
        <dbReference type="Proteomes" id="UP000092730"/>
    </source>
</evidence>
<evidence type="ECO:0000256" key="7">
    <source>
        <dbReference type="SAM" id="MobiDB-lite"/>
    </source>
</evidence>
<dbReference type="GO" id="GO:0032153">
    <property type="term" value="C:cell division site"/>
    <property type="evidence" value="ECO:0007669"/>
    <property type="project" value="TreeGrafter"/>
</dbReference>
<dbReference type="AlphaFoldDB" id="A0A1B9FYM2"/>
<evidence type="ECO:0000256" key="2">
    <source>
        <dbReference type="ARBA" id="ARBA00022723"/>
    </source>
</evidence>
<dbReference type="InterPro" id="IPR000253">
    <property type="entry name" value="FHA_dom"/>
</dbReference>
<feature type="region of interest" description="Disordered" evidence="7">
    <location>
        <begin position="35"/>
        <end position="70"/>
    </location>
</feature>
<dbReference type="InterPro" id="IPR001841">
    <property type="entry name" value="Znf_RING"/>
</dbReference>
<dbReference type="KEGG" id="kbi:30211253"/>
<keyword evidence="2" id="KW-0479">Metal-binding</keyword>
<dbReference type="Proteomes" id="UP000092730">
    <property type="component" value="Chromosome 6"/>
</dbReference>
<dbReference type="FunFam" id="2.60.200.20:FF:000044">
    <property type="entry name" value="Chromosome 8, whole genome shotgun sequence"/>
    <property type="match status" value="1"/>
</dbReference>
<dbReference type="SMART" id="SM00184">
    <property type="entry name" value="RING"/>
    <property type="match status" value="1"/>
</dbReference>
<dbReference type="FunFam" id="3.30.40.10:FF:000646">
    <property type="entry name" value="Unplaced genomic scaffold supercont1.3, whole genome shotgun sequence"/>
    <property type="match status" value="1"/>
</dbReference>
<feature type="compositionally biased region" description="Polar residues" evidence="7">
    <location>
        <begin position="417"/>
        <end position="431"/>
    </location>
</feature>
<reference evidence="10" key="3">
    <citation type="submission" date="2014-01" db="EMBL/GenBank/DDBJ databases">
        <title>Evolution of pathogenesis and genome organization in the Tremellales.</title>
        <authorList>
            <person name="Cuomo C."/>
            <person name="Litvintseva A."/>
            <person name="Heitman J."/>
            <person name="Chen Y."/>
            <person name="Sun S."/>
            <person name="Springer D."/>
            <person name="Dromer F."/>
            <person name="Young S."/>
            <person name="Zeng Q."/>
            <person name="Chapman S."/>
            <person name="Gujja S."/>
            <person name="Saif S."/>
            <person name="Birren B."/>
        </authorList>
    </citation>
    <scope>NUCLEOTIDE SEQUENCE</scope>
    <source>
        <strain evidence="10">CBS 10118</strain>
    </source>
</reference>
<feature type="region of interest" description="Disordered" evidence="7">
    <location>
        <begin position="553"/>
        <end position="575"/>
    </location>
</feature>
<keyword evidence="12" id="KW-1185">Reference proteome</keyword>
<dbReference type="OrthoDB" id="687730at2759"/>